<keyword evidence="4" id="KW-1185">Reference proteome</keyword>
<feature type="region of interest" description="Disordered" evidence="1">
    <location>
        <begin position="1"/>
        <end position="58"/>
    </location>
</feature>
<dbReference type="InterPro" id="IPR036412">
    <property type="entry name" value="HAD-like_sf"/>
</dbReference>
<evidence type="ECO:0000313" key="3">
    <source>
        <dbReference type="EMBL" id="KAF7806273.1"/>
    </source>
</evidence>
<dbReference type="Gene3D" id="3.40.50.1000">
    <property type="entry name" value="HAD superfamily/HAD-like"/>
    <property type="match status" value="1"/>
</dbReference>
<dbReference type="AlphaFoldDB" id="A0A834SL33"/>
<gene>
    <name evidence="3" type="ORF">G2W53_038434</name>
</gene>
<name>A0A834SL33_9FABA</name>
<evidence type="ECO:0000256" key="1">
    <source>
        <dbReference type="SAM" id="MobiDB-lite"/>
    </source>
</evidence>
<comment type="caution">
    <text evidence="3">The sequence shown here is derived from an EMBL/GenBank/DDBJ whole genome shotgun (WGS) entry which is preliminary data.</text>
</comment>
<dbReference type="PANTHER" id="PTHR12210">
    <property type="entry name" value="DULLARD PROTEIN PHOSPHATASE"/>
    <property type="match status" value="1"/>
</dbReference>
<feature type="compositionally biased region" description="Basic and acidic residues" evidence="1">
    <location>
        <begin position="24"/>
        <end position="37"/>
    </location>
</feature>
<dbReference type="SUPFAM" id="SSF56784">
    <property type="entry name" value="HAD-like"/>
    <property type="match status" value="1"/>
</dbReference>
<dbReference type="PROSITE" id="PS50969">
    <property type="entry name" value="FCP1"/>
    <property type="match status" value="1"/>
</dbReference>
<dbReference type="Pfam" id="PF03031">
    <property type="entry name" value="NIF"/>
    <property type="match status" value="1"/>
</dbReference>
<organism evidence="3 4">
    <name type="scientific">Senna tora</name>
    <dbReference type="NCBI Taxonomy" id="362788"/>
    <lineage>
        <taxon>Eukaryota</taxon>
        <taxon>Viridiplantae</taxon>
        <taxon>Streptophyta</taxon>
        <taxon>Embryophyta</taxon>
        <taxon>Tracheophyta</taxon>
        <taxon>Spermatophyta</taxon>
        <taxon>Magnoliopsida</taxon>
        <taxon>eudicotyledons</taxon>
        <taxon>Gunneridae</taxon>
        <taxon>Pentapetalae</taxon>
        <taxon>rosids</taxon>
        <taxon>fabids</taxon>
        <taxon>Fabales</taxon>
        <taxon>Fabaceae</taxon>
        <taxon>Caesalpinioideae</taxon>
        <taxon>Cassia clade</taxon>
        <taxon>Senna</taxon>
    </lineage>
</organism>
<dbReference type="InterPro" id="IPR023214">
    <property type="entry name" value="HAD_sf"/>
</dbReference>
<feature type="region of interest" description="Disordered" evidence="1">
    <location>
        <begin position="162"/>
        <end position="190"/>
    </location>
</feature>
<accession>A0A834SL33</accession>
<dbReference type="InterPro" id="IPR050365">
    <property type="entry name" value="TIM50"/>
</dbReference>
<evidence type="ECO:0000259" key="2">
    <source>
        <dbReference type="PROSITE" id="PS50969"/>
    </source>
</evidence>
<dbReference type="OrthoDB" id="1711508at2759"/>
<dbReference type="FunFam" id="3.40.50.1000:FF:000257">
    <property type="entry name" value="Haloacid dehalogenase-like hydrolase (HAD) superfamily protein"/>
    <property type="match status" value="1"/>
</dbReference>
<feature type="compositionally biased region" description="Basic and acidic residues" evidence="1">
    <location>
        <begin position="1"/>
        <end position="16"/>
    </location>
</feature>
<feature type="compositionally biased region" description="Basic and acidic residues" evidence="1">
    <location>
        <begin position="163"/>
        <end position="175"/>
    </location>
</feature>
<dbReference type="EMBL" id="JAAIUW010000012">
    <property type="protein sequence ID" value="KAF7806273.1"/>
    <property type="molecule type" value="Genomic_DNA"/>
</dbReference>
<protein>
    <submittedName>
        <fullName evidence="3">Putative FCP1 likey domain-containing protein</fullName>
    </submittedName>
</protein>
<reference evidence="3" key="1">
    <citation type="submission" date="2020-09" db="EMBL/GenBank/DDBJ databases">
        <title>Genome-Enabled Discovery of Anthraquinone Biosynthesis in Senna tora.</title>
        <authorList>
            <person name="Kang S.-H."/>
            <person name="Pandey R.P."/>
            <person name="Lee C.-M."/>
            <person name="Sim J.-S."/>
            <person name="Jeong J.-T."/>
            <person name="Choi B.-S."/>
            <person name="Jung M."/>
            <person name="Ginzburg D."/>
            <person name="Zhao K."/>
            <person name="Won S.Y."/>
            <person name="Oh T.-J."/>
            <person name="Yu Y."/>
            <person name="Kim N.-H."/>
            <person name="Lee O.R."/>
            <person name="Lee T.-H."/>
            <person name="Bashyal P."/>
            <person name="Kim T.-S."/>
            <person name="Lee W.-H."/>
            <person name="Kawkins C."/>
            <person name="Kim C.-K."/>
            <person name="Kim J.S."/>
            <person name="Ahn B.O."/>
            <person name="Rhee S.Y."/>
            <person name="Sohng J.K."/>
        </authorList>
    </citation>
    <scope>NUCLEOTIDE SEQUENCE</scope>
    <source>
        <tissue evidence="3">Leaf</tissue>
    </source>
</reference>
<dbReference type="Proteomes" id="UP000634136">
    <property type="component" value="Unassembled WGS sequence"/>
</dbReference>
<dbReference type="SMART" id="SM00577">
    <property type="entry name" value="CPDc"/>
    <property type="match status" value="1"/>
</dbReference>
<feature type="domain" description="FCP1 homology" evidence="2">
    <location>
        <begin position="380"/>
        <end position="561"/>
    </location>
</feature>
<sequence>MGDSLKSTEVDLKDISPDCSLEDSSVKTDATIKDSYKESPAVTDYSSSQRSEKVSLTKQKGNDVVELINISPDFLQEGSSMEIDATKNDLSSSQKSAEVNLKMYKRRKTWSTKHNAIVSNINGIVVPKDTFSIETSLPALYIFPLHLVTRNSHAGSNFCPEENEGKEQNMLEKAAESSNAEQELEEVSSRPSSIVARVEHFVEESMPEVLNLNTVQGTIDNSSNPEDNSGYVKNANPKRKLDDYGMSGYSCSVNYKKEPIMEVDNKDDSNKISDEPLTFGLVEKETKALRDQGTLNGGSASEEMMLMEKHSYEQRSVTDVSVTDIPKVQIEEDNGRKQDINQITRHDMSSAGDTADLSLVCKKDDHSKITHVPLGKTITSHSKKKLLVLDVNGLLADFVEHVPWGYEPDTWISSKAVFKRPFCDDFLEFCFDRFYVGVWSSRHKYNVDAAIRFLMGKSASKLLFCWNQYQCTKTDFETVENRDKPLVFKELRKLWEKLEPGLPWEKGEFNESNTLLLDDSPHKALLNPEHTAIFPYSYNFRDRRDSSLGPGGDLRAYLEGLAMAEKVQEYVASNPFGQRAITERNPSWRYYKKVIDSVNAPNDFRTFSSSRWERTAYRGSRF</sequence>
<evidence type="ECO:0000313" key="4">
    <source>
        <dbReference type="Proteomes" id="UP000634136"/>
    </source>
</evidence>
<proteinExistence type="predicted"/>
<dbReference type="InterPro" id="IPR004274">
    <property type="entry name" value="FCP1_dom"/>
</dbReference>